<evidence type="ECO:0000313" key="2">
    <source>
        <dbReference type="EMBL" id="KAG5465018.1"/>
    </source>
</evidence>
<evidence type="ECO:0000256" key="1">
    <source>
        <dbReference type="SAM" id="MobiDB-lite"/>
    </source>
</evidence>
<gene>
    <name evidence="2" type="ORF">LSCM4_00469</name>
</gene>
<evidence type="ECO:0000313" key="3">
    <source>
        <dbReference type="Proteomes" id="UP000674143"/>
    </source>
</evidence>
<dbReference type="EMBL" id="JAFHLR010000036">
    <property type="protein sequence ID" value="KAG5465018.1"/>
    <property type="molecule type" value="Genomic_DNA"/>
</dbReference>
<feature type="region of interest" description="Disordered" evidence="1">
    <location>
        <begin position="755"/>
        <end position="778"/>
    </location>
</feature>
<dbReference type="KEGG" id="loi:92356482"/>
<reference evidence="3" key="2">
    <citation type="journal article" date="2021" name="Sci. Data">
        <title>Chromosome-scale genome sequencing, assembly and annotation of six genomes from subfamily Leishmaniinae.</title>
        <authorList>
            <person name="Almutairi H."/>
            <person name="Urbaniak M.D."/>
            <person name="Bates M.D."/>
            <person name="Jariyapan N."/>
            <person name="Kwakye-Nuako G."/>
            <person name="Thomaz Soccol V."/>
            <person name="Al-Salem W.S."/>
            <person name="Dillon R.J."/>
            <person name="Bates P.A."/>
            <person name="Gatherer D."/>
        </authorList>
    </citation>
    <scope>NUCLEOTIDE SEQUENCE [LARGE SCALE GENOMIC DNA]</scope>
</reference>
<dbReference type="RefSeq" id="XP_067058649.1">
    <property type="nucleotide sequence ID" value="XM_067202548.1"/>
</dbReference>
<dbReference type="GeneID" id="92356482"/>
<dbReference type="AlphaFoldDB" id="A0A836GJJ0"/>
<accession>A0A836GJJ0</accession>
<comment type="caution">
    <text evidence="2">The sequence shown here is derived from an EMBL/GenBank/DDBJ whole genome shotgun (WGS) entry which is preliminary data.</text>
</comment>
<name>A0A836GJJ0_9TRYP</name>
<dbReference type="Proteomes" id="UP000674143">
    <property type="component" value="Unassembled WGS sequence"/>
</dbReference>
<keyword evidence="3" id="KW-1185">Reference proteome</keyword>
<reference evidence="3" key="1">
    <citation type="journal article" date="2021" name="Microbiol. Resour. Announc.">
        <title>LGAAP: Leishmaniinae Genome Assembly and Annotation Pipeline.</title>
        <authorList>
            <person name="Almutairi H."/>
            <person name="Urbaniak M.D."/>
            <person name="Bates M.D."/>
            <person name="Jariyapan N."/>
            <person name="Kwakye-Nuako G."/>
            <person name="Thomaz-Soccol V."/>
            <person name="Al-Salem W.S."/>
            <person name="Dillon R.J."/>
            <person name="Bates P.A."/>
            <person name="Gatherer D."/>
        </authorList>
    </citation>
    <scope>NUCLEOTIDE SEQUENCE [LARGE SCALE GENOMIC DNA]</scope>
</reference>
<sequence length="891" mass="93532">MRSVAAPACAHGDDSAGLALFPQPSTPEPQRFQSRSLGWCLENCSSSNYQSGVFLHTAEEVASMYGDEEGAPQVQRSDLGYFRLSQPQDDGASSYTPRTVCQSRARQFAEREYSHPFSNSLHNAHASASSQQLSPCSFMPSIDDAPIVRRVRSLSCLSADRSLAPARYSVGHGAGGGGAGQSTGRQTTLLSGAASGGVSIGGTPTAVAVARPTVLLHSSLHSAALSMVNHHGGELPEGHEAAVDLSATGGNDIFVLHTYTTHARAISTSVPRLTRLSLSSNGCSPAVQANWSIGRPTTLRCLDTDSDVNGDRVAIQGEEEEDREPWIGGATQVWRGSEVRALLPCSRDAEEESEEALVDAPTSNPAGHLARARDLLTSSPLIAWQPAPLPTSFPASPLDFSDCVQDNAVVLSGAPVPSIEEEIGHERCEVTRSSTIPAVGDLALTMLNRPLVDLEAAPRKSYVRADCVTPPPSDLGHIKMAAVPKTHGRPVSGVSAGIEHTPRALASEASAPHIGASLFPDVRSVCSAGFGLAAEWRNRMCSATPQGRSVWAETPSELRGSQCTASATTAEAVAAQLARISIRTSPTPKRLAFEEEELVERGSGGGSQPLISEVCTATGGAAPQRYFYKASAPQGRKGSPVVKILCEGGGGLNSNGTRWASMLDDSGVGESFSSSCPTGLQLLRSRKRCLADMQAADTQERTANALAAGGANSAHCASYVVPDGAVSVGFMAAVESVGEEDGDADGIEEALKRQRREEQRRKRSQHLLPGAPNTKDDLIPASVQVLGTEATLCSSAPFSHALSAPPSSQLAQDRQSQRYLAHSGDMALWSQMGSIDYVTPVSQNTPTSVWGMPSCFPQDSRSRGVVCSAGSDSHVLTPLPTNVTVPPSRKG</sequence>
<protein>
    <submittedName>
        <fullName evidence="2">Uncharacterized protein</fullName>
    </submittedName>
</protein>
<organism evidence="2 3">
    <name type="scientific">Leishmania orientalis</name>
    <dbReference type="NCBI Taxonomy" id="2249476"/>
    <lineage>
        <taxon>Eukaryota</taxon>
        <taxon>Discoba</taxon>
        <taxon>Euglenozoa</taxon>
        <taxon>Kinetoplastea</taxon>
        <taxon>Metakinetoplastina</taxon>
        <taxon>Trypanosomatida</taxon>
        <taxon>Trypanosomatidae</taxon>
        <taxon>Leishmaniinae</taxon>
        <taxon>Leishmania</taxon>
    </lineage>
</organism>
<proteinExistence type="predicted"/>